<evidence type="ECO:0000313" key="2">
    <source>
        <dbReference type="Proteomes" id="UP000031668"/>
    </source>
</evidence>
<protein>
    <submittedName>
        <fullName evidence="1">Uncharacterized protein</fullName>
    </submittedName>
</protein>
<reference evidence="1 2" key="1">
    <citation type="journal article" date="2014" name="Genome Biol. Evol.">
        <title>The genome of the myxosporean Thelohanellus kitauei shows adaptations to nutrient acquisition within its fish host.</title>
        <authorList>
            <person name="Yang Y."/>
            <person name="Xiong J."/>
            <person name="Zhou Z."/>
            <person name="Huo F."/>
            <person name="Miao W."/>
            <person name="Ran C."/>
            <person name="Liu Y."/>
            <person name="Zhang J."/>
            <person name="Feng J."/>
            <person name="Wang M."/>
            <person name="Wang M."/>
            <person name="Wang L."/>
            <person name="Yao B."/>
        </authorList>
    </citation>
    <scope>NUCLEOTIDE SEQUENCE [LARGE SCALE GENOMIC DNA]</scope>
    <source>
        <strain evidence="1">Wuqing</strain>
    </source>
</reference>
<keyword evidence="2" id="KW-1185">Reference proteome</keyword>
<comment type="caution">
    <text evidence="1">The sequence shown here is derived from an EMBL/GenBank/DDBJ whole genome shotgun (WGS) entry which is preliminary data.</text>
</comment>
<organism evidence="1 2">
    <name type="scientific">Thelohanellus kitauei</name>
    <name type="common">Myxosporean</name>
    <dbReference type="NCBI Taxonomy" id="669202"/>
    <lineage>
        <taxon>Eukaryota</taxon>
        <taxon>Metazoa</taxon>
        <taxon>Cnidaria</taxon>
        <taxon>Myxozoa</taxon>
        <taxon>Myxosporea</taxon>
        <taxon>Bivalvulida</taxon>
        <taxon>Platysporina</taxon>
        <taxon>Myxobolidae</taxon>
        <taxon>Thelohanellus</taxon>
    </lineage>
</organism>
<sequence>MERGEAVQQPTSRDVSRIKAVLTMILDMTYRTQNHHTGFVIDLICRLVVRFEFTQNKTISKEYFCDAVRCHIDIPLERTHVLTILNEELDIMIEEMQEVSMQCDLSFVSEPTWPEAFYPK</sequence>
<accession>A0A0C2MXQ0</accession>
<dbReference type="EMBL" id="JWZT01003532">
    <property type="protein sequence ID" value="KII66407.1"/>
    <property type="molecule type" value="Genomic_DNA"/>
</dbReference>
<gene>
    <name evidence="1" type="ORF">RF11_02048</name>
</gene>
<proteinExistence type="predicted"/>
<name>A0A0C2MXQ0_THEKT</name>
<evidence type="ECO:0000313" key="1">
    <source>
        <dbReference type="EMBL" id="KII66407.1"/>
    </source>
</evidence>
<dbReference type="Proteomes" id="UP000031668">
    <property type="component" value="Unassembled WGS sequence"/>
</dbReference>
<dbReference type="AlphaFoldDB" id="A0A0C2MXQ0"/>